<dbReference type="EMBL" id="JAKGAS010000002">
    <property type="protein sequence ID" value="MCF2947526.1"/>
    <property type="molecule type" value="Genomic_DNA"/>
</dbReference>
<comment type="caution">
    <text evidence="12">The sequence shown here is derived from an EMBL/GenBank/DDBJ whole genome shotgun (WGS) entry which is preliminary data.</text>
</comment>
<dbReference type="InterPro" id="IPR037682">
    <property type="entry name" value="TonB_C"/>
</dbReference>
<dbReference type="PANTHER" id="PTHR33446">
    <property type="entry name" value="PROTEIN TONB-RELATED"/>
    <property type="match status" value="1"/>
</dbReference>
<keyword evidence="6" id="KW-0812">Transmembrane</keyword>
<comment type="similarity">
    <text evidence="2">Belongs to the TonB family.</text>
</comment>
<evidence type="ECO:0000256" key="3">
    <source>
        <dbReference type="ARBA" id="ARBA00022448"/>
    </source>
</evidence>
<keyword evidence="5" id="KW-0997">Cell inner membrane</keyword>
<dbReference type="InterPro" id="IPR006260">
    <property type="entry name" value="TonB/TolA_C"/>
</dbReference>
<keyword evidence="10" id="KW-0732">Signal</keyword>
<keyword evidence="8" id="KW-1133">Transmembrane helix</keyword>
<dbReference type="PANTHER" id="PTHR33446:SF14">
    <property type="entry name" value="PROTEIN TONB"/>
    <property type="match status" value="1"/>
</dbReference>
<evidence type="ECO:0000256" key="2">
    <source>
        <dbReference type="ARBA" id="ARBA00006555"/>
    </source>
</evidence>
<evidence type="ECO:0000256" key="1">
    <source>
        <dbReference type="ARBA" id="ARBA00004383"/>
    </source>
</evidence>
<evidence type="ECO:0000256" key="7">
    <source>
        <dbReference type="ARBA" id="ARBA00022927"/>
    </source>
</evidence>
<evidence type="ECO:0000259" key="11">
    <source>
        <dbReference type="PROSITE" id="PS52015"/>
    </source>
</evidence>
<dbReference type="Pfam" id="PF03544">
    <property type="entry name" value="TonB_C"/>
    <property type="match status" value="1"/>
</dbReference>
<keyword evidence="4" id="KW-1003">Cell membrane</keyword>
<keyword evidence="13" id="KW-1185">Reference proteome</keyword>
<dbReference type="NCBIfam" id="TIGR01352">
    <property type="entry name" value="tonB_Cterm"/>
    <property type="match status" value="1"/>
</dbReference>
<feature type="signal peptide" evidence="10">
    <location>
        <begin position="1"/>
        <end position="19"/>
    </location>
</feature>
<evidence type="ECO:0000313" key="12">
    <source>
        <dbReference type="EMBL" id="MCF2947526.1"/>
    </source>
</evidence>
<dbReference type="Gene3D" id="3.30.1150.10">
    <property type="match status" value="1"/>
</dbReference>
<evidence type="ECO:0000256" key="6">
    <source>
        <dbReference type="ARBA" id="ARBA00022692"/>
    </source>
</evidence>
<dbReference type="Proteomes" id="UP001521137">
    <property type="component" value="Unassembled WGS sequence"/>
</dbReference>
<evidence type="ECO:0000256" key="8">
    <source>
        <dbReference type="ARBA" id="ARBA00022989"/>
    </source>
</evidence>
<keyword evidence="3" id="KW-0813">Transport</keyword>
<evidence type="ECO:0000313" key="13">
    <source>
        <dbReference type="Proteomes" id="UP001521137"/>
    </source>
</evidence>
<keyword evidence="7" id="KW-0653">Protein transport</keyword>
<dbReference type="PROSITE" id="PS52015">
    <property type="entry name" value="TONB_CTD"/>
    <property type="match status" value="1"/>
</dbReference>
<proteinExistence type="inferred from homology"/>
<evidence type="ECO:0000256" key="5">
    <source>
        <dbReference type="ARBA" id="ARBA00022519"/>
    </source>
</evidence>
<sequence>MLIRLPILVLLSCSFPAFAEQAEIARLIETTISAKPIERVPPKFPLRAAKQGQEGWVKMSFVIDKQGNVVEPIIEDSSGIKGFEKAAISAIKQWKYDPAIQDGKAIEQCKSTVQLDFRLQGKVGVTGKFYRKYKKINDAIAEKNYLLAEQLLNELLDKNLWNMYENDWYWLADAIYAKATNDKERELNSVSRASNGGEKTLGNDNYLYILQRKFSLQIQHQLYAYALKTYQQMQKVKGSEELIAQYTKYANNIKALISSDEILIRKASINERGHVNHQLTRNRFQLSNVQGPLKELEIRCDNKRSRYTAAEDSIWSIPANWGKCNVFFKGAENTKFNIVELANKV</sequence>
<accession>A0ABS9D3R4</accession>
<reference evidence="12 13" key="1">
    <citation type="submission" date="2022-01" db="EMBL/GenBank/DDBJ databases">
        <title>Paraglaciecola sp. G1-23.</title>
        <authorList>
            <person name="Jin M.S."/>
            <person name="Han D.M."/>
            <person name="Kim H.M."/>
            <person name="Jeon C.O."/>
        </authorList>
    </citation>
    <scope>NUCLEOTIDE SEQUENCE [LARGE SCALE GENOMIC DNA]</scope>
    <source>
        <strain evidence="12 13">G1-23</strain>
    </source>
</reference>
<name>A0ABS9D3R4_9ALTE</name>
<dbReference type="RefSeq" id="WP_235311045.1">
    <property type="nucleotide sequence ID" value="NZ_JAKGAS010000002.1"/>
</dbReference>
<feature type="domain" description="TonB C-terminal" evidence="11">
    <location>
        <begin position="29"/>
        <end position="126"/>
    </location>
</feature>
<evidence type="ECO:0000256" key="10">
    <source>
        <dbReference type="SAM" id="SignalP"/>
    </source>
</evidence>
<keyword evidence="9" id="KW-0472">Membrane</keyword>
<dbReference type="InterPro" id="IPR051045">
    <property type="entry name" value="TonB-dependent_transducer"/>
</dbReference>
<comment type="subcellular location">
    <subcellularLocation>
        <location evidence="1">Cell inner membrane</location>
        <topology evidence="1">Single-pass membrane protein</topology>
        <orientation evidence="1">Periplasmic side</orientation>
    </subcellularLocation>
</comment>
<dbReference type="SUPFAM" id="SSF74653">
    <property type="entry name" value="TolA/TonB C-terminal domain"/>
    <property type="match status" value="1"/>
</dbReference>
<gene>
    <name evidence="12" type="ORF">L0668_05360</name>
</gene>
<evidence type="ECO:0000256" key="4">
    <source>
        <dbReference type="ARBA" id="ARBA00022475"/>
    </source>
</evidence>
<protein>
    <submittedName>
        <fullName evidence="12">Energy transducer TonB</fullName>
    </submittedName>
</protein>
<feature type="chain" id="PRO_5047528485" evidence="10">
    <location>
        <begin position="20"/>
        <end position="345"/>
    </location>
</feature>
<evidence type="ECO:0000256" key="9">
    <source>
        <dbReference type="ARBA" id="ARBA00023136"/>
    </source>
</evidence>
<organism evidence="12 13">
    <name type="scientific">Paraglaciecola algarum</name>
    <dbReference type="NCBI Taxonomy" id="3050085"/>
    <lineage>
        <taxon>Bacteria</taxon>
        <taxon>Pseudomonadati</taxon>
        <taxon>Pseudomonadota</taxon>
        <taxon>Gammaproteobacteria</taxon>
        <taxon>Alteromonadales</taxon>
        <taxon>Alteromonadaceae</taxon>
        <taxon>Paraglaciecola</taxon>
    </lineage>
</organism>